<dbReference type="AlphaFoldDB" id="A0A2D4Q338"/>
<reference evidence="1" key="1">
    <citation type="submission" date="2017-07" db="EMBL/GenBank/DDBJ databases">
        <authorList>
            <person name="Mikheyev A."/>
            <person name="Grau M."/>
        </authorList>
    </citation>
    <scope>NUCLEOTIDE SEQUENCE</scope>
    <source>
        <tissue evidence="1">Venom_gland</tissue>
    </source>
</reference>
<protein>
    <submittedName>
        <fullName evidence="1">Uncharacterized protein</fullName>
    </submittedName>
</protein>
<accession>A0A2D4Q338</accession>
<reference evidence="1" key="2">
    <citation type="submission" date="2017-11" db="EMBL/GenBank/DDBJ databases">
        <title>Coralsnake Venomics: Analyses of Venom Gland Transcriptomes and Proteomes of Six Brazilian Taxa.</title>
        <authorList>
            <person name="Aird S.D."/>
            <person name="Jorge da Silva N."/>
            <person name="Qiu L."/>
            <person name="Villar-Briones A."/>
            <person name="Aparecida-Saddi V."/>
            <person name="Campos-Telles M.P."/>
            <person name="Grau M."/>
            <person name="Mikheyev A.S."/>
        </authorList>
    </citation>
    <scope>NUCLEOTIDE SEQUENCE</scope>
    <source>
        <tissue evidence="1">Venom_gland</tissue>
    </source>
</reference>
<sequence>MLLEQQIQDDHQEKCPQNGCTNSIFDVVSLILRFEKCINFDSADLNKITVGKIYAIDLPLLSPIKYDLIHFCRSFSLCLIIYGGSVFNISFLNEWLFVLCT</sequence>
<name>A0A2D4Q338_MICSU</name>
<dbReference type="EMBL" id="IACN01115145">
    <property type="protein sequence ID" value="LAB63993.1"/>
    <property type="molecule type" value="Transcribed_RNA"/>
</dbReference>
<proteinExistence type="predicted"/>
<evidence type="ECO:0000313" key="1">
    <source>
        <dbReference type="EMBL" id="LAB63993.1"/>
    </source>
</evidence>
<organism evidence="1">
    <name type="scientific">Micrurus surinamensis</name>
    <name type="common">Surinam coral snake</name>
    <dbReference type="NCBI Taxonomy" id="129470"/>
    <lineage>
        <taxon>Eukaryota</taxon>
        <taxon>Metazoa</taxon>
        <taxon>Chordata</taxon>
        <taxon>Craniata</taxon>
        <taxon>Vertebrata</taxon>
        <taxon>Euteleostomi</taxon>
        <taxon>Lepidosauria</taxon>
        <taxon>Squamata</taxon>
        <taxon>Bifurcata</taxon>
        <taxon>Unidentata</taxon>
        <taxon>Episquamata</taxon>
        <taxon>Toxicofera</taxon>
        <taxon>Serpentes</taxon>
        <taxon>Colubroidea</taxon>
        <taxon>Elapidae</taxon>
        <taxon>Elapinae</taxon>
        <taxon>Micrurus</taxon>
    </lineage>
</organism>